<feature type="compositionally biased region" description="Acidic residues" evidence="1">
    <location>
        <begin position="813"/>
        <end position="832"/>
    </location>
</feature>
<feature type="compositionally biased region" description="Basic and acidic residues" evidence="1">
    <location>
        <begin position="1040"/>
        <end position="1052"/>
    </location>
</feature>
<name>A0A6L2N0P4_TANCI</name>
<sequence>MILESIEHGPLLWPTVEEDGVTRLKKYSELSAAEAIQADCDVKATNIILRGLPSEHERECKLYDEFDKFAYRKGETLRDFYLRFSFLLNDMNMYNMKLEQFQVNTRFLNTLLPEWMNDIPLTINHNAYMASSSAPQIDYAPIAHHPLEFSSHKTGLVVPVFQKGNDLIDAINHMMSFLTAVVTSRYPATNNQLRTSSNPRQQATINNGRVTIQPIQGRQNSMLAGSSRPFASGSVHQTQEEVRCRIVQGQSTSSSSPGQWTGFAREELEFLADPETTESSSNQNVVTTNAAYQADDLDAYDFDCDELNSAKIALMGNLSHYGSDNMAESSGKSLVITALKEQLNKLKGKVVITEAVSLNPIDPKLLKVDVAPLVPKLHKNRKAHTDYIRHTQEEAATLREIVERVVLVSSASRSMSQDNTKKNRIRIKSKSVKTPVKRKVWQPTGNVFKTVGHIWKPTGQTFTLVGNVCPLTRIATPTIVPPREPIPIVNSTDKPVVTLIYSRKPKTKKVYNKMEPNNSWGSSSSNVPSSLIDCRLSKLSSGTWTPIMGYVDYQIRNVIISRVYYVEGLGHNLFSVRQFCDSDLEVAFRQHTCFIRNLDRVDLFTGSRGNNLYTLSPQDMMASSHICLLSKTSKTKSWLWHRRTMATTIEQQVALDEALVPSTQRCPFFKAFLVTADVPEIYMQEFWATAYVHQRFIRFKMNNKKHIVDLESFKEMLHICPRITGQAFAELPFEEEILEFIRFLGHGTDEGTGSKPGVPDVPTDESEELSWNSSDDEGVDDQEKVGDDEGDEDQEVAKHDDKDDTEESRDVNEEGESDEKDDNEETRDEESFDPIPQTPKSSEDEEELYRDVNINQGIGIQATLDVEDSHVTLTLIHLDGQQESSYVSSHFVTSMLNPPSDADKQTRLLKPSLTFQRIIKEQVKGQAKEQVSRILPRIEQSVNAQLEAEVFTRSSHSSRTSYAVAADLSEMELKKILIEKMEGNKSIQRSDEQRNLYKALVDANEADKTILDSYRETVILKRRRDDDDDQDEGSFAGSDRGSKRLREGKEPESASTPSKRATRSTGSRRNLQLRIVIGTKPCQLSKEALKHG</sequence>
<protein>
    <submittedName>
        <fullName evidence="2">Integrase, catalytic region, zinc finger, CCHC-type, peptidase aspartic, catalytic</fullName>
    </submittedName>
</protein>
<feature type="compositionally biased region" description="Basic and acidic residues" evidence="1">
    <location>
        <begin position="795"/>
        <end position="812"/>
    </location>
</feature>
<dbReference type="EMBL" id="BKCJ010007727">
    <property type="protein sequence ID" value="GEU78702.1"/>
    <property type="molecule type" value="Genomic_DNA"/>
</dbReference>
<reference evidence="2" key="1">
    <citation type="journal article" date="2019" name="Sci. Rep.">
        <title>Draft genome of Tanacetum cinerariifolium, the natural source of mosquito coil.</title>
        <authorList>
            <person name="Yamashiro T."/>
            <person name="Shiraishi A."/>
            <person name="Satake H."/>
            <person name="Nakayama K."/>
        </authorList>
    </citation>
    <scope>NUCLEOTIDE SEQUENCE</scope>
</reference>
<feature type="compositionally biased region" description="Acidic residues" evidence="1">
    <location>
        <begin position="762"/>
        <end position="780"/>
    </location>
</feature>
<comment type="caution">
    <text evidence="2">The sequence shown here is derived from an EMBL/GenBank/DDBJ whole genome shotgun (WGS) entry which is preliminary data.</text>
</comment>
<accession>A0A6L2N0P4</accession>
<proteinExistence type="predicted"/>
<evidence type="ECO:0000313" key="2">
    <source>
        <dbReference type="EMBL" id="GEU78702.1"/>
    </source>
</evidence>
<feature type="compositionally biased region" description="Polar residues" evidence="1">
    <location>
        <begin position="1053"/>
        <end position="1070"/>
    </location>
</feature>
<gene>
    <name evidence="2" type="ORF">Tci_050680</name>
</gene>
<evidence type="ECO:0000256" key="1">
    <source>
        <dbReference type="SAM" id="MobiDB-lite"/>
    </source>
</evidence>
<feature type="region of interest" description="Disordered" evidence="1">
    <location>
        <begin position="748"/>
        <end position="846"/>
    </location>
</feature>
<dbReference type="AlphaFoldDB" id="A0A6L2N0P4"/>
<feature type="region of interest" description="Disordered" evidence="1">
    <location>
        <begin position="1024"/>
        <end position="1074"/>
    </location>
</feature>
<organism evidence="2">
    <name type="scientific">Tanacetum cinerariifolium</name>
    <name type="common">Dalmatian daisy</name>
    <name type="synonym">Chrysanthemum cinerariifolium</name>
    <dbReference type="NCBI Taxonomy" id="118510"/>
    <lineage>
        <taxon>Eukaryota</taxon>
        <taxon>Viridiplantae</taxon>
        <taxon>Streptophyta</taxon>
        <taxon>Embryophyta</taxon>
        <taxon>Tracheophyta</taxon>
        <taxon>Spermatophyta</taxon>
        <taxon>Magnoliopsida</taxon>
        <taxon>eudicotyledons</taxon>
        <taxon>Gunneridae</taxon>
        <taxon>Pentapetalae</taxon>
        <taxon>asterids</taxon>
        <taxon>campanulids</taxon>
        <taxon>Asterales</taxon>
        <taxon>Asteraceae</taxon>
        <taxon>Asteroideae</taxon>
        <taxon>Anthemideae</taxon>
        <taxon>Anthemidinae</taxon>
        <taxon>Tanacetum</taxon>
    </lineage>
</organism>